<comment type="caution">
    <text evidence="2">The sequence shown here is derived from an EMBL/GenBank/DDBJ whole genome shotgun (WGS) entry which is preliminary data.</text>
</comment>
<feature type="non-terminal residue" evidence="2">
    <location>
        <position position="113"/>
    </location>
</feature>
<dbReference type="EMBL" id="JXIG01000116">
    <property type="protein sequence ID" value="KIU01658.1"/>
    <property type="molecule type" value="Genomic_DNA"/>
</dbReference>
<dbReference type="Proteomes" id="UP000032274">
    <property type="component" value="Unassembled WGS sequence"/>
</dbReference>
<protein>
    <submittedName>
        <fullName evidence="2">Uncharacterized protein</fullName>
    </submittedName>
</protein>
<reference evidence="2 3" key="1">
    <citation type="submission" date="2015-01" db="EMBL/GenBank/DDBJ databases">
        <title>Characterization of Swiss Staphylococcus aureus strains involved in food poisoning.</title>
        <authorList>
            <person name="Crovadore J."/>
            <person name="Chablais R."/>
            <person name="Tonacini J."/>
            <person name="Schnyder B."/>
            <person name="Lefort F."/>
        </authorList>
    </citation>
    <scope>NUCLEOTIDE SEQUENCE [LARGE SCALE GENOMIC DNA]</scope>
    <source>
        <strain evidence="2 3">SA-120</strain>
    </source>
</reference>
<name>A0AA40JQ48_STAAU</name>
<accession>A0AA40JQ48</accession>
<evidence type="ECO:0000313" key="3">
    <source>
        <dbReference type="Proteomes" id="UP000032274"/>
    </source>
</evidence>
<feature type="compositionally biased region" description="Basic and acidic residues" evidence="1">
    <location>
        <begin position="33"/>
        <end position="81"/>
    </location>
</feature>
<sequence length="113" mass="12684">MLQIVHQRLDPVEHAIEGAGLLGKGAAERIDRQARGVIARDDGIGRSADRREAGRDQPAEEQARQRAEDRRERQRRAEQRPDALAQILDRFAFGDDGEPAAIRQRELGRARGL</sequence>
<organism evidence="2 3">
    <name type="scientific">Staphylococcus aureus</name>
    <dbReference type="NCBI Taxonomy" id="1280"/>
    <lineage>
        <taxon>Bacteria</taxon>
        <taxon>Bacillati</taxon>
        <taxon>Bacillota</taxon>
        <taxon>Bacilli</taxon>
        <taxon>Bacillales</taxon>
        <taxon>Staphylococcaceae</taxon>
        <taxon>Staphylococcus</taxon>
    </lineage>
</organism>
<proteinExistence type="predicted"/>
<evidence type="ECO:0000313" key="2">
    <source>
        <dbReference type="EMBL" id="KIU01658.1"/>
    </source>
</evidence>
<feature type="region of interest" description="Disordered" evidence="1">
    <location>
        <begin position="33"/>
        <end position="82"/>
    </location>
</feature>
<dbReference type="AlphaFoldDB" id="A0AA40JQ48"/>
<evidence type="ECO:0000256" key="1">
    <source>
        <dbReference type="SAM" id="MobiDB-lite"/>
    </source>
</evidence>
<gene>
    <name evidence="2" type="ORF">QU38_00500</name>
</gene>